<feature type="region of interest" description="Disordered" evidence="1">
    <location>
        <begin position="1"/>
        <end position="28"/>
    </location>
</feature>
<sequence length="339" mass="34847">MADHAHAVSKAGTAHLAIRPQPLAGPQHPPWPSTMGTRLLLLLLLLPPQPAQALRCHECFSTKGTRLRPTSCGASARCCPTTLNSECGRGPGGYCRATRAKSAGPGGRAAPCAGQLWAPGRCPPSKRDRGCASTEGLGAVAAAEPDRPAPGARAPVLWEVDTAVGQEGAGGRRLDLATGPPGQGTKVVKSCAYSCPGINESLASSWASCCNADLCNSAGRRGAGWALLLPPLLGLAAARLHSVAGLRPRRRPWSAGPEARSIRAGTQEPGHTGHRTAGTPRPHTQTCGAGPRRHLPAPEPHSSEARPRAHRGAAAPGQRGLAPAVDARPGQGSGSWRLL</sequence>
<gene>
    <name evidence="3" type="ORF">J0S82_019163</name>
</gene>
<accession>A0A8J6A9H9</accession>
<keyword evidence="4" id="KW-1185">Reference proteome</keyword>
<proteinExistence type="predicted"/>
<dbReference type="AlphaFoldDB" id="A0A8J6A9H9"/>
<evidence type="ECO:0000313" key="3">
    <source>
        <dbReference type="EMBL" id="KAG8515386.1"/>
    </source>
</evidence>
<dbReference type="OrthoDB" id="10002433at2759"/>
<evidence type="ECO:0000259" key="2">
    <source>
        <dbReference type="Pfam" id="PF00087"/>
    </source>
</evidence>
<comment type="caution">
    <text evidence="3">The sequence shown here is derived from an EMBL/GenBank/DDBJ whole genome shotgun (WGS) entry which is preliminary data.</text>
</comment>
<dbReference type="InterPro" id="IPR045860">
    <property type="entry name" value="Snake_toxin-like_sf"/>
</dbReference>
<reference evidence="3" key="1">
    <citation type="journal article" date="2021" name="Evol. Appl.">
        <title>The genome of the Pyrenean desman and the effects of bottlenecks and inbreeding on the genomic landscape of an endangered species.</title>
        <authorList>
            <person name="Escoda L."/>
            <person name="Castresana J."/>
        </authorList>
    </citation>
    <scope>NUCLEOTIDE SEQUENCE</scope>
    <source>
        <strain evidence="3">IBE-C5619</strain>
    </source>
</reference>
<organism evidence="3 4">
    <name type="scientific">Galemys pyrenaicus</name>
    <name type="common">Iberian desman</name>
    <name type="synonym">Pyrenean desman</name>
    <dbReference type="NCBI Taxonomy" id="202257"/>
    <lineage>
        <taxon>Eukaryota</taxon>
        <taxon>Metazoa</taxon>
        <taxon>Chordata</taxon>
        <taxon>Craniata</taxon>
        <taxon>Vertebrata</taxon>
        <taxon>Euteleostomi</taxon>
        <taxon>Mammalia</taxon>
        <taxon>Eutheria</taxon>
        <taxon>Laurasiatheria</taxon>
        <taxon>Eulipotyphla</taxon>
        <taxon>Talpidae</taxon>
        <taxon>Galemys</taxon>
    </lineage>
</organism>
<feature type="region of interest" description="Disordered" evidence="1">
    <location>
        <begin position="248"/>
        <end position="339"/>
    </location>
</feature>
<evidence type="ECO:0000313" key="4">
    <source>
        <dbReference type="Proteomes" id="UP000700334"/>
    </source>
</evidence>
<dbReference type="EMBL" id="JAGFMF010011709">
    <property type="protein sequence ID" value="KAG8515386.1"/>
    <property type="molecule type" value="Genomic_DNA"/>
</dbReference>
<feature type="domain" description="Snake toxin/toxin-like" evidence="2">
    <location>
        <begin position="183"/>
        <end position="216"/>
    </location>
</feature>
<dbReference type="Proteomes" id="UP000700334">
    <property type="component" value="Unassembled WGS sequence"/>
</dbReference>
<dbReference type="Pfam" id="PF00087">
    <property type="entry name" value="Toxin_TOLIP"/>
    <property type="match status" value="1"/>
</dbReference>
<name>A0A8J6A9H9_GALPY</name>
<protein>
    <recommendedName>
        <fullName evidence="2">Snake toxin/toxin-like domain-containing protein</fullName>
    </recommendedName>
</protein>
<dbReference type="InterPro" id="IPR035076">
    <property type="entry name" value="Toxin/TOLIP"/>
</dbReference>
<evidence type="ECO:0000256" key="1">
    <source>
        <dbReference type="SAM" id="MobiDB-lite"/>
    </source>
</evidence>
<dbReference type="SUPFAM" id="SSF57302">
    <property type="entry name" value="Snake toxin-like"/>
    <property type="match status" value="1"/>
</dbReference>